<reference evidence="1" key="2">
    <citation type="submission" date="2021-08" db="EMBL/GenBank/DDBJ databases">
        <authorList>
            <person name="Tani A."/>
            <person name="Ola A."/>
            <person name="Ogura Y."/>
            <person name="Katsura K."/>
            <person name="Hayashi T."/>
        </authorList>
    </citation>
    <scope>NUCLEOTIDE SEQUENCE</scope>
    <source>
        <strain evidence="1">KCTC 52305</strain>
    </source>
</reference>
<dbReference type="Proteomes" id="UP001055167">
    <property type="component" value="Unassembled WGS sequence"/>
</dbReference>
<protein>
    <recommendedName>
        <fullName evidence="3">DUF3830 family protein</fullName>
    </recommendedName>
</protein>
<dbReference type="Pfam" id="PF12903">
    <property type="entry name" value="DUF3830"/>
    <property type="match status" value="1"/>
</dbReference>
<dbReference type="InterPro" id="IPR024532">
    <property type="entry name" value="DUF3830"/>
</dbReference>
<dbReference type="EMBL" id="BPQH01000001">
    <property type="protein sequence ID" value="GJD47719.1"/>
    <property type="molecule type" value="Genomic_DNA"/>
</dbReference>
<accession>A0ABQ4QSN9</accession>
<keyword evidence="2" id="KW-1185">Reference proteome</keyword>
<evidence type="ECO:0000313" key="2">
    <source>
        <dbReference type="Proteomes" id="UP001055167"/>
    </source>
</evidence>
<sequence>MQELKIKAGPYDLVGRLELEKAPATCAAFVKALPFVSEIIHVRWSGEGVWMPLGDLSFGVGYENHTSYPAPGQLILYPGGISETEILLAYGGVHFASKVGQLAGNHFLTITTGLEHVHDLGRMTLLKGAQPIRFEAI</sequence>
<proteinExistence type="predicted"/>
<gene>
    <name evidence="1" type="ORF">OPKNFCMD_0429</name>
</gene>
<evidence type="ECO:0008006" key="3">
    <source>
        <dbReference type="Google" id="ProtNLM"/>
    </source>
</evidence>
<evidence type="ECO:0000313" key="1">
    <source>
        <dbReference type="EMBL" id="GJD47719.1"/>
    </source>
</evidence>
<reference evidence="1" key="1">
    <citation type="journal article" date="2021" name="Front. Microbiol.">
        <title>Comprehensive Comparative Genomics and Phenotyping of Methylobacterium Species.</title>
        <authorList>
            <person name="Alessa O."/>
            <person name="Ogura Y."/>
            <person name="Fujitani Y."/>
            <person name="Takami H."/>
            <person name="Hayashi T."/>
            <person name="Sahin N."/>
            <person name="Tani A."/>
        </authorList>
    </citation>
    <scope>NUCLEOTIDE SEQUENCE</scope>
    <source>
        <strain evidence="1">KCTC 52305</strain>
    </source>
</reference>
<organism evidence="1 2">
    <name type="scientific">Methylobacterium crusticola</name>
    <dbReference type="NCBI Taxonomy" id="1697972"/>
    <lineage>
        <taxon>Bacteria</taxon>
        <taxon>Pseudomonadati</taxon>
        <taxon>Pseudomonadota</taxon>
        <taxon>Alphaproteobacteria</taxon>
        <taxon>Hyphomicrobiales</taxon>
        <taxon>Methylobacteriaceae</taxon>
        <taxon>Methylobacterium</taxon>
    </lineage>
</organism>
<dbReference type="Gene3D" id="2.40.100.20">
    <property type="match status" value="1"/>
</dbReference>
<name>A0ABQ4QSN9_9HYPH</name>
<comment type="caution">
    <text evidence="1">The sequence shown here is derived from an EMBL/GenBank/DDBJ whole genome shotgun (WGS) entry which is preliminary data.</text>
</comment>
<dbReference type="RefSeq" id="WP_128562828.1">
    <property type="nucleotide sequence ID" value="NZ_BPQH01000001.1"/>
</dbReference>